<keyword evidence="3" id="KW-1185">Reference proteome</keyword>
<feature type="transmembrane region" description="Helical" evidence="1">
    <location>
        <begin position="118"/>
        <end position="136"/>
    </location>
</feature>
<dbReference type="AlphaFoldDB" id="A0A0K8MFC0"/>
<keyword evidence="1" id="KW-0472">Membrane</keyword>
<reference evidence="2 3" key="1">
    <citation type="journal article" date="2015" name="BMC Genomics">
        <title>Comparative genomics of Fructobacillus spp. and Leuconostoc spp. reveals niche-specific evolution of Fructobacillus spp.</title>
        <authorList>
            <person name="Endo A."/>
            <person name="Tanizawa Y."/>
            <person name="Tanaka N."/>
            <person name="Maeno S."/>
            <person name="Kumar H."/>
            <person name="Shiwa Y."/>
            <person name="Okada S."/>
            <person name="Yoshikawa H."/>
            <person name="Dicks L."/>
            <person name="Nakagawa J."/>
            <person name="Arita M."/>
        </authorList>
    </citation>
    <scope>NUCLEOTIDE SEQUENCE [LARGE SCALE GENOMIC DNA]</scope>
    <source>
        <strain evidence="2 3">JCM 12225</strain>
    </source>
</reference>
<dbReference type="Proteomes" id="UP000253891">
    <property type="component" value="Unassembled WGS sequence"/>
</dbReference>
<sequence length="148" mass="17072">MKKVEIQWNPWVQKLSKTKLWSIFGGAIVILLALLGLQFASGNEPYNPNWFVYCFTIFYAFAFCPIGEQMQFRLFPKSIPHNQYQVTTWGQWKQAMLISFVLIITSLLFWPIQKQGEIAIHLIAALIAGFLIMWGIRMVQGMLANKKG</sequence>
<dbReference type="RefSeq" id="WP_061992609.1">
    <property type="nucleotide sequence ID" value="NZ_DF967986.1"/>
</dbReference>
<organism evidence="2 3">
    <name type="scientific">Fructobacillus ficulneus</name>
    <dbReference type="NCBI Taxonomy" id="157463"/>
    <lineage>
        <taxon>Bacteria</taxon>
        <taxon>Bacillati</taxon>
        <taxon>Bacillota</taxon>
        <taxon>Bacilli</taxon>
        <taxon>Lactobacillales</taxon>
        <taxon>Lactobacillaceae</taxon>
        <taxon>Fructobacillus</taxon>
    </lineage>
</organism>
<keyword evidence="1" id="KW-0812">Transmembrane</keyword>
<proteinExistence type="predicted"/>
<dbReference type="STRING" id="157463.GCA_001047075_00103"/>
<feature type="transmembrane region" description="Helical" evidence="1">
    <location>
        <begin position="95"/>
        <end position="112"/>
    </location>
</feature>
<name>A0A0K8MFC0_9LACO</name>
<evidence type="ECO:0000313" key="3">
    <source>
        <dbReference type="Proteomes" id="UP000253891"/>
    </source>
</evidence>
<gene>
    <name evidence="2" type="ORF">FFIC_090040</name>
</gene>
<evidence type="ECO:0000256" key="1">
    <source>
        <dbReference type="SAM" id="Phobius"/>
    </source>
</evidence>
<feature type="transmembrane region" description="Helical" evidence="1">
    <location>
        <begin position="50"/>
        <end position="67"/>
    </location>
</feature>
<dbReference type="OrthoDB" id="2151769at2"/>
<evidence type="ECO:0000313" key="2">
    <source>
        <dbReference type="EMBL" id="GAO99182.1"/>
    </source>
</evidence>
<accession>A0A0K8MFC0</accession>
<feature type="transmembrane region" description="Helical" evidence="1">
    <location>
        <begin position="20"/>
        <end position="38"/>
    </location>
</feature>
<keyword evidence="1" id="KW-1133">Transmembrane helix</keyword>
<dbReference type="EMBL" id="DF967986">
    <property type="protein sequence ID" value="GAO99182.1"/>
    <property type="molecule type" value="Genomic_DNA"/>
</dbReference>
<protein>
    <submittedName>
        <fullName evidence="2">Stage III sporulation protein E</fullName>
    </submittedName>
</protein>